<name>A0A6V7UX51_MELEN</name>
<evidence type="ECO:0000256" key="1">
    <source>
        <dbReference type="SAM" id="Phobius"/>
    </source>
</evidence>
<proteinExistence type="predicted"/>
<keyword evidence="1" id="KW-0472">Membrane</keyword>
<keyword evidence="1" id="KW-1133">Transmembrane helix</keyword>
<gene>
    <name evidence="2" type="ORF">MENT_LOCUS18461</name>
</gene>
<protein>
    <submittedName>
        <fullName evidence="2">Uncharacterized protein</fullName>
    </submittedName>
</protein>
<comment type="caution">
    <text evidence="2">The sequence shown here is derived from an EMBL/GenBank/DDBJ whole genome shotgun (WGS) entry which is preliminary data.</text>
</comment>
<accession>A0A6V7UX51</accession>
<organism evidence="2 3">
    <name type="scientific">Meloidogyne enterolobii</name>
    <name type="common">Root-knot nematode worm</name>
    <name type="synonym">Meloidogyne mayaguensis</name>
    <dbReference type="NCBI Taxonomy" id="390850"/>
    <lineage>
        <taxon>Eukaryota</taxon>
        <taxon>Metazoa</taxon>
        <taxon>Ecdysozoa</taxon>
        <taxon>Nematoda</taxon>
        <taxon>Chromadorea</taxon>
        <taxon>Rhabditida</taxon>
        <taxon>Tylenchina</taxon>
        <taxon>Tylenchomorpha</taxon>
        <taxon>Tylenchoidea</taxon>
        <taxon>Meloidogynidae</taxon>
        <taxon>Meloidogyninae</taxon>
        <taxon>Meloidogyne</taxon>
    </lineage>
</organism>
<dbReference type="Proteomes" id="UP000580250">
    <property type="component" value="Unassembled WGS sequence"/>
</dbReference>
<sequence length="75" mass="8913">MWLTIVPRHYYIREVHAVEKFIGWEMELSHHGKNPDRSTIDCSTIQPGDTLFLFIYRYFSASVYTTLIPFISFLI</sequence>
<evidence type="ECO:0000313" key="2">
    <source>
        <dbReference type="EMBL" id="CAD2167183.1"/>
    </source>
</evidence>
<feature type="transmembrane region" description="Helical" evidence="1">
    <location>
        <begin position="55"/>
        <end position="74"/>
    </location>
</feature>
<dbReference type="EMBL" id="CAJEWN010000125">
    <property type="protein sequence ID" value="CAD2167183.1"/>
    <property type="molecule type" value="Genomic_DNA"/>
</dbReference>
<keyword evidence="1" id="KW-0812">Transmembrane</keyword>
<dbReference type="AlphaFoldDB" id="A0A6V7UX51"/>
<reference evidence="2 3" key="1">
    <citation type="submission" date="2020-08" db="EMBL/GenBank/DDBJ databases">
        <authorList>
            <person name="Koutsovoulos G."/>
            <person name="Danchin GJ E."/>
        </authorList>
    </citation>
    <scope>NUCLEOTIDE SEQUENCE [LARGE SCALE GENOMIC DNA]</scope>
</reference>
<evidence type="ECO:0000313" key="3">
    <source>
        <dbReference type="Proteomes" id="UP000580250"/>
    </source>
</evidence>